<dbReference type="InterPro" id="IPR001387">
    <property type="entry name" value="Cro/C1-type_HTH"/>
</dbReference>
<dbReference type="PANTHER" id="PTHR35010">
    <property type="entry name" value="BLL4672 PROTEIN-RELATED"/>
    <property type="match status" value="1"/>
</dbReference>
<dbReference type="InterPro" id="IPR010982">
    <property type="entry name" value="Lambda_DNA-bd_dom_sf"/>
</dbReference>
<keyword evidence="3" id="KW-1185">Reference proteome</keyword>
<dbReference type="EMBL" id="BNJK01000001">
    <property type="protein sequence ID" value="GHO94238.1"/>
    <property type="molecule type" value="Genomic_DNA"/>
</dbReference>
<organism evidence="2 3">
    <name type="scientific">Reticulibacter mediterranei</name>
    <dbReference type="NCBI Taxonomy" id="2778369"/>
    <lineage>
        <taxon>Bacteria</taxon>
        <taxon>Bacillati</taxon>
        <taxon>Chloroflexota</taxon>
        <taxon>Ktedonobacteria</taxon>
        <taxon>Ktedonobacterales</taxon>
        <taxon>Reticulibacteraceae</taxon>
        <taxon>Reticulibacter</taxon>
    </lineage>
</organism>
<dbReference type="RefSeq" id="WP_220204987.1">
    <property type="nucleotide sequence ID" value="NZ_BNJK01000001.1"/>
</dbReference>
<dbReference type="GO" id="GO:0003677">
    <property type="term" value="F:DNA binding"/>
    <property type="evidence" value="ECO:0007669"/>
    <property type="project" value="InterPro"/>
</dbReference>
<accession>A0A8J3N3C9</accession>
<gene>
    <name evidence="2" type="ORF">KSF_042860</name>
</gene>
<dbReference type="Pfam" id="PF17765">
    <property type="entry name" value="MLTR_LBD"/>
    <property type="match status" value="1"/>
</dbReference>
<sequence>MQQNEPQGGQRLRELRQCRSRTQLDIELEAELGSGYLQRVESGRVKQPLRPTLERILEAIEVESREAEEVLALFGYTSAQRLPTRQEMDWARDCCHDVLQAVRLPTYLLDCAHRLLAWNALIPSLLRVCPGDPNLLQLRDHSIIDVWFDTQSCLGSLVHAAEQFYPQLVQALYHEMLPFRHETWHTALTTRWLQHIPDFRTYWEQAQQGLPSAVAARLLYPIALKGPQGQPLHFRLAAEHFTQDRRFRLLYYIPFDKKTMSVCEMWSQQIAEV</sequence>
<dbReference type="PROSITE" id="PS50943">
    <property type="entry name" value="HTH_CROC1"/>
    <property type="match status" value="1"/>
</dbReference>
<comment type="caution">
    <text evidence="2">The sequence shown here is derived from an EMBL/GenBank/DDBJ whole genome shotgun (WGS) entry which is preliminary data.</text>
</comment>
<name>A0A8J3N3C9_9CHLR</name>
<dbReference type="PANTHER" id="PTHR35010:SF4">
    <property type="entry name" value="BLL5781 PROTEIN"/>
    <property type="match status" value="1"/>
</dbReference>
<protein>
    <recommendedName>
        <fullName evidence="1">HTH cro/C1-type domain-containing protein</fullName>
    </recommendedName>
</protein>
<feature type="domain" description="HTH cro/C1-type" evidence="1">
    <location>
        <begin position="12"/>
        <end position="67"/>
    </location>
</feature>
<dbReference type="AlphaFoldDB" id="A0A8J3N3C9"/>
<evidence type="ECO:0000313" key="2">
    <source>
        <dbReference type="EMBL" id="GHO94238.1"/>
    </source>
</evidence>
<evidence type="ECO:0000259" key="1">
    <source>
        <dbReference type="PROSITE" id="PS50943"/>
    </source>
</evidence>
<dbReference type="CDD" id="cd00093">
    <property type="entry name" value="HTH_XRE"/>
    <property type="match status" value="1"/>
</dbReference>
<dbReference type="Gene3D" id="1.10.260.40">
    <property type="entry name" value="lambda repressor-like DNA-binding domains"/>
    <property type="match status" value="1"/>
</dbReference>
<evidence type="ECO:0000313" key="3">
    <source>
        <dbReference type="Proteomes" id="UP000597444"/>
    </source>
</evidence>
<reference evidence="2" key="1">
    <citation type="submission" date="2020-10" db="EMBL/GenBank/DDBJ databases">
        <title>Taxonomic study of unclassified bacteria belonging to the class Ktedonobacteria.</title>
        <authorList>
            <person name="Yabe S."/>
            <person name="Wang C.M."/>
            <person name="Zheng Y."/>
            <person name="Sakai Y."/>
            <person name="Cavaletti L."/>
            <person name="Monciardini P."/>
            <person name="Donadio S."/>
        </authorList>
    </citation>
    <scope>NUCLEOTIDE SEQUENCE</scope>
    <source>
        <strain evidence="2">ID150040</strain>
    </source>
</reference>
<dbReference type="Gene3D" id="3.30.450.180">
    <property type="match status" value="1"/>
</dbReference>
<dbReference type="InterPro" id="IPR041413">
    <property type="entry name" value="MLTR_LBD"/>
</dbReference>
<proteinExistence type="predicted"/>
<dbReference type="SUPFAM" id="SSF47413">
    <property type="entry name" value="lambda repressor-like DNA-binding domains"/>
    <property type="match status" value="1"/>
</dbReference>
<dbReference type="Proteomes" id="UP000597444">
    <property type="component" value="Unassembled WGS sequence"/>
</dbReference>